<sequence length="276" mass="31667">MVRLTVESIEAAYEFLNTCKQRELSLRNLQIPAIENLGVTRDRHDLIDFTENNIRRLENFPRLVRLETLLLHNNRIQQIQKNIGQQLPNLKTLALTNNNLQELGDIDVLESCPKLEYLILQGNPLTHKQHYRLYVIYKLKSVRVLDFRRVKLAERQAADKLFKGKKGASLRAKIGKKSDRLPEEAEAEQGIKKNNLPPEEAEKIRAAIKNAKSLEEIEMLNQMLATGKIPDKDWNNPNKKAAAAITSDEADVDVEIEDEQQQTQKAQEEAVVEMET</sequence>
<accession>A0AC34FKW1</accession>
<name>A0AC34FKW1_9BILA</name>
<dbReference type="WBParaSite" id="ES5_v2.g17980.t1">
    <property type="protein sequence ID" value="ES5_v2.g17980.t1"/>
    <property type="gene ID" value="ES5_v2.g17980"/>
</dbReference>
<dbReference type="Proteomes" id="UP000887579">
    <property type="component" value="Unplaced"/>
</dbReference>
<organism evidence="1 2">
    <name type="scientific">Panagrolaimus sp. ES5</name>
    <dbReference type="NCBI Taxonomy" id="591445"/>
    <lineage>
        <taxon>Eukaryota</taxon>
        <taxon>Metazoa</taxon>
        <taxon>Ecdysozoa</taxon>
        <taxon>Nematoda</taxon>
        <taxon>Chromadorea</taxon>
        <taxon>Rhabditida</taxon>
        <taxon>Tylenchina</taxon>
        <taxon>Panagrolaimomorpha</taxon>
        <taxon>Panagrolaimoidea</taxon>
        <taxon>Panagrolaimidae</taxon>
        <taxon>Panagrolaimus</taxon>
    </lineage>
</organism>
<evidence type="ECO:0000313" key="2">
    <source>
        <dbReference type="WBParaSite" id="ES5_v2.g17980.t1"/>
    </source>
</evidence>
<evidence type="ECO:0000313" key="1">
    <source>
        <dbReference type="Proteomes" id="UP000887579"/>
    </source>
</evidence>
<reference evidence="2" key="1">
    <citation type="submission" date="2022-11" db="UniProtKB">
        <authorList>
            <consortium name="WormBaseParasite"/>
        </authorList>
    </citation>
    <scope>IDENTIFICATION</scope>
</reference>
<proteinExistence type="predicted"/>
<protein>
    <submittedName>
        <fullName evidence="2">U2 small nuclear ribonucleoprotein A</fullName>
    </submittedName>
</protein>